<dbReference type="Gene3D" id="1.20.1050.10">
    <property type="match status" value="1"/>
</dbReference>
<keyword evidence="3" id="KW-0808">Transferase</keyword>
<dbReference type="CDD" id="cd03056">
    <property type="entry name" value="GST_N_4"/>
    <property type="match status" value="1"/>
</dbReference>
<gene>
    <name evidence="3" type="ORF">D1224_02490</name>
</gene>
<dbReference type="Proteomes" id="UP000265431">
    <property type="component" value="Unassembled WGS sequence"/>
</dbReference>
<evidence type="ECO:0000259" key="2">
    <source>
        <dbReference type="PROSITE" id="PS50405"/>
    </source>
</evidence>
<dbReference type="InterPro" id="IPR004046">
    <property type="entry name" value="GST_C"/>
</dbReference>
<evidence type="ECO:0000313" key="3">
    <source>
        <dbReference type="EMBL" id="RIJ26003.1"/>
    </source>
</evidence>
<dbReference type="PROSITE" id="PS50404">
    <property type="entry name" value="GST_NTER"/>
    <property type="match status" value="1"/>
</dbReference>
<evidence type="ECO:0000313" key="4">
    <source>
        <dbReference type="Proteomes" id="UP000265431"/>
    </source>
</evidence>
<dbReference type="Pfam" id="PF00043">
    <property type="entry name" value="GST_C"/>
    <property type="match status" value="1"/>
</dbReference>
<dbReference type="OrthoDB" id="9810080at2"/>
<dbReference type="InterPro" id="IPR004045">
    <property type="entry name" value="Glutathione_S-Trfase_N"/>
</dbReference>
<dbReference type="InterPro" id="IPR036249">
    <property type="entry name" value="Thioredoxin-like_sf"/>
</dbReference>
<dbReference type="AlphaFoldDB" id="A0A399R511"/>
<dbReference type="SUPFAM" id="SSF47616">
    <property type="entry name" value="GST C-terminal domain-like"/>
    <property type="match status" value="1"/>
</dbReference>
<accession>A0A399R511</accession>
<dbReference type="InterPro" id="IPR036282">
    <property type="entry name" value="Glutathione-S-Trfase_C_sf"/>
</dbReference>
<dbReference type="PANTHER" id="PTHR44051:SF2">
    <property type="entry name" value="HYPOTHETICAL GLUTATHIONE S-TRANSFERASE LIKE PROTEIN"/>
    <property type="match status" value="1"/>
</dbReference>
<reference evidence="3 4" key="1">
    <citation type="submission" date="2018-08" db="EMBL/GenBank/DDBJ databases">
        <title>Henriciella mobilis sp. nov., isolated from seawater.</title>
        <authorList>
            <person name="Cheng H."/>
            <person name="Wu Y.-H."/>
            <person name="Xu X.-W."/>
            <person name="Guo L.-L."/>
        </authorList>
    </citation>
    <scope>NUCLEOTIDE SEQUENCE [LARGE SCALE GENOMIC DNA]</scope>
    <source>
        <strain evidence="3 4">CCUG66934</strain>
    </source>
</reference>
<dbReference type="EMBL" id="QWGB01000004">
    <property type="protein sequence ID" value="RIJ26003.1"/>
    <property type="molecule type" value="Genomic_DNA"/>
</dbReference>
<sequence length="205" mass="23184">MIRIYGDSISGNCLKVKWVAERLSIDHDWVEIDILKGETNTDSFLTINPFGQVPVVAFDDGRTLAQSNAIITYLAEGSDLIPEEAFERAKVLEWMFWEQYSHETAIAVRRFQKLYLKKNDDEIDPHLMAKGRRALGRMELALLGNDWIAGGEAMTLADISLLAYTRLAHEGGFDVSEFPAVHGWIARCERELGLPHLHEVTDVQV</sequence>
<dbReference type="SUPFAM" id="SSF52833">
    <property type="entry name" value="Thioredoxin-like"/>
    <property type="match status" value="1"/>
</dbReference>
<organism evidence="3 4">
    <name type="scientific">Henriciella barbarensis</name>
    <dbReference type="NCBI Taxonomy" id="86342"/>
    <lineage>
        <taxon>Bacteria</taxon>
        <taxon>Pseudomonadati</taxon>
        <taxon>Pseudomonadota</taxon>
        <taxon>Alphaproteobacteria</taxon>
        <taxon>Hyphomonadales</taxon>
        <taxon>Hyphomonadaceae</taxon>
        <taxon>Henriciella</taxon>
    </lineage>
</organism>
<dbReference type="SFLD" id="SFLDG00358">
    <property type="entry name" value="Main_(cytGST)"/>
    <property type="match status" value="1"/>
</dbReference>
<dbReference type="RefSeq" id="WP_119378352.1">
    <property type="nucleotide sequence ID" value="NZ_QWGB01000004.1"/>
</dbReference>
<keyword evidence="4" id="KW-1185">Reference proteome</keyword>
<dbReference type="Gene3D" id="3.40.30.10">
    <property type="entry name" value="Glutaredoxin"/>
    <property type="match status" value="1"/>
</dbReference>
<dbReference type="SFLD" id="SFLDS00019">
    <property type="entry name" value="Glutathione_Transferase_(cytos"/>
    <property type="match status" value="1"/>
</dbReference>
<comment type="caution">
    <text evidence="3">The sequence shown here is derived from an EMBL/GenBank/DDBJ whole genome shotgun (WGS) entry which is preliminary data.</text>
</comment>
<dbReference type="InterPro" id="IPR040079">
    <property type="entry name" value="Glutathione_S-Trfase"/>
</dbReference>
<dbReference type="InterPro" id="IPR010987">
    <property type="entry name" value="Glutathione-S-Trfase_C-like"/>
</dbReference>
<feature type="domain" description="GST N-terminal" evidence="1">
    <location>
        <begin position="1"/>
        <end position="82"/>
    </location>
</feature>
<dbReference type="PANTHER" id="PTHR44051">
    <property type="entry name" value="GLUTATHIONE S-TRANSFERASE-RELATED"/>
    <property type="match status" value="1"/>
</dbReference>
<dbReference type="PROSITE" id="PS50405">
    <property type="entry name" value="GST_CTER"/>
    <property type="match status" value="1"/>
</dbReference>
<feature type="domain" description="GST C-terminal" evidence="2">
    <location>
        <begin position="84"/>
        <end position="205"/>
    </location>
</feature>
<protein>
    <submittedName>
        <fullName evidence="3">Glutathione S-transferase family protein</fullName>
    </submittedName>
</protein>
<dbReference type="GO" id="GO:0016740">
    <property type="term" value="F:transferase activity"/>
    <property type="evidence" value="ECO:0007669"/>
    <property type="project" value="UniProtKB-KW"/>
</dbReference>
<proteinExistence type="predicted"/>
<dbReference type="Pfam" id="PF13409">
    <property type="entry name" value="GST_N_2"/>
    <property type="match status" value="1"/>
</dbReference>
<evidence type="ECO:0000259" key="1">
    <source>
        <dbReference type="PROSITE" id="PS50404"/>
    </source>
</evidence>
<name>A0A399R511_9PROT</name>